<dbReference type="RefSeq" id="WP_350352666.1">
    <property type="nucleotide sequence ID" value="NZ_CP158357.1"/>
</dbReference>
<accession>A0AAU7W2L6</accession>
<sequence length="395" mass="44401">MTASTSVVFRRQQALLRTLYWVFKPFALFTRRIDWVVGPEDIALMATHIAEALPNSYTAIHARNPFYDVPYDAVIQTSSTALGGRLATWRRLYGGPILLAWLVNRARGFIYVGGGAFLEGHHDEREFEFAFIRSRGRRLVCYFTGNDIRSPRLSVERAEQSGRPNIGSILVTIDPVFATPEYDDARRTRAQVAERHSEAIFNARNDQLSYLEGRTYPFLYFYPDEQFVGPTAKFEAPERIVVVHAPSNPLLKGTDVVREVMARITQSHPQVEYRELIGVPHEQVLAALDEAHIALNEFYASVPGVFGVEAMARRCVLVTSARVADEPDLGEDAEGAWAVADVDTLHDVITDVLAHPERMSRLADRGWDWSMRHASASASRRALERALSSEPGSER</sequence>
<gene>
    <name evidence="1" type="ORF">ABS642_06405</name>
</gene>
<dbReference type="Gene3D" id="3.40.50.2000">
    <property type="entry name" value="Glycogen Phosphorylase B"/>
    <property type="match status" value="1"/>
</dbReference>
<proteinExistence type="predicted"/>
<organism evidence="1">
    <name type="scientific">Microbacterium sp. A8/3-1</name>
    <dbReference type="NCBI Taxonomy" id="3160749"/>
    <lineage>
        <taxon>Bacteria</taxon>
        <taxon>Bacillati</taxon>
        <taxon>Actinomycetota</taxon>
        <taxon>Actinomycetes</taxon>
        <taxon>Micrococcales</taxon>
        <taxon>Microbacteriaceae</taxon>
        <taxon>Microbacterium</taxon>
    </lineage>
</organism>
<name>A0AAU7W2L6_9MICO</name>
<evidence type="ECO:0000313" key="1">
    <source>
        <dbReference type="EMBL" id="XBX79713.1"/>
    </source>
</evidence>
<reference evidence="1" key="1">
    <citation type="submission" date="2024-06" db="EMBL/GenBank/DDBJ databases">
        <title>Draft genome sequence of Microbacterium sp. strain A8/3-1, isolated from Oxytropis tragacanthoides Fisch. ex DC. Root nodules in the Altai region of Russia.</title>
        <authorList>
            <person name="Sazanova A."/>
            <person name="Guro P."/>
            <person name="Kuznetsova I."/>
            <person name="Belimov A."/>
            <person name="Safronova V."/>
        </authorList>
    </citation>
    <scope>NUCLEOTIDE SEQUENCE</scope>
    <source>
        <strain evidence="1">A8/3-1</strain>
    </source>
</reference>
<evidence type="ECO:0008006" key="2">
    <source>
        <dbReference type="Google" id="ProtNLM"/>
    </source>
</evidence>
<protein>
    <recommendedName>
        <fullName evidence="2">Glycosyltransferase family 1 protein</fullName>
    </recommendedName>
</protein>
<dbReference type="SUPFAM" id="SSF53756">
    <property type="entry name" value="UDP-Glycosyltransferase/glycogen phosphorylase"/>
    <property type="match status" value="1"/>
</dbReference>
<dbReference type="AlphaFoldDB" id="A0AAU7W2L6"/>
<dbReference type="EMBL" id="CP158357">
    <property type="protein sequence ID" value="XBX79713.1"/>
    <property type="molecule type" value="Genomic_DNA"/>
</dbReference>